<evidence type="ECO:0000256" key="2">
    <source>
        <dbReference type="ARBA" id="ARBA00007935"/>
    </source>
</evidence>
<dbReference type="Gene3D" id="1.10.3470.10">
    <property type="entry name" value="ABC transporter involved in vitamin B12 uptake, BtuC"/>
    <property type="match status" value="1"/>
</dbReference>
<reference evidence="9 10" key="2">
    <citation type="journal article" date="2011" name="BMC Immunol.">
        <title>Comparison of static immersion and intravenous injection systems for exposure of zebrafish embryos to the natural pathogen Edwardsiella tarda.</title>
        <authorList>
            <person name="van Soest J.J."/>
            <person name="Stockhammer O.W."/>
            <person name="Ordas A."/>
            <person name="Bloemberg G.V."/>
            <person name="Spaink H.P."/>
            <person name="Meijer A.H."/>
        </authorList>
    </citation>
    <scope>NUCLEOTIDE SEQUENCE [LARGE SCALE GENOMIC DNA]</scope>
    <source>
        <strain evidence="9 10">FL6-60</strain>
    </source>
</reference>
<feature type="transmembrane region" description="Helical" evidence="8">
    <location>
        <begin position="307"/>
        <end position="324"/>
    </location>
</feature>
<evidence type="ECO:0000313" key="9">
    <source>
        <dbReference type="EMBL" id="ADM41735.1"/>
    </source>
</evidence>
<evidence type="ECO:0000313" key="10">
    <source>
        <dbReference type="Proteomes" id="UP000002230"/>
    </source>
</evidence>
<dbReference type="GO" id="GO:0022857">
    <property type="term" value="F:transmembrane transporter activity"/>
    <property type="evidence" value="ECO:0007669"/>
    <property type="project" value="InterPro"/>
</dbReference>
<feature type="transmembrane region" description="Helical" evidence="8">
    <location>
        <begin position="187"/>
        <end position="210"/>
    </location>
</feature>
<feature type="transmembrane region" description="Helical" evidence="8">
    <location>
        <begin position="276"/>
        <end position="295"/>
    </location>
</feature>
<dbReference type="Proteomes" id="UP000002230">
    <property type="component" value="Chromosome"/>
</dbReference>
<evidence type="ECO:0000256" key="7">
    <source>
        <dbReference type="ARBA" id="ARBA00023136"/>
    </source>
</evidence>
<dbReference type="Pfam" id="PF01032">
    <property type="entry name" value="FecCD"/>
    <property type="match status" value="1"/>
</dbReference>
<protein>
    <submittedName>
        <fullName evidence="9">Hemin ABC transporter, permease protein</fullName>
    </submittedName>
</protein>
<feature type="transmembrane region" description="Helical" evidence="8">
    <location>
        <begin position="86"/>
        <end position="108"/>
    </location>
</feature>
<dbReference type="EMBL" id="CP002154">
    <property type="protein sequence ID" value="ADM41735.1"/>
    <property type="molecule type" value="Genomic_DNA"/>
</dbReference>
<dbReference type="GO" id="GO:0005886">
    <property type="term" value="C:plasma membrane"/>
    <property type="evidence" value="ECO:0007669"/>
    <property type="project" value="UniProtKB-SubCell"/>
</dbReference>
<keyword evidence="4" id="KW-1003">Cell membrane</keyword>
<comment type="subcellular location">
    <subcellularLocation>
        <location evidence="1">Cell membrane</location>
        <topology evidence="1">Multi-pass membrane protein</topology>
    </subcellularLocation>
</comment>
<evidence type="ECO:0000256" key="6">
    <source>
        <dbReference type="ARBA" id="ARBA00022989"/>
    </source>
</evidence>
<dbReference type="PANTHER" id="PTHR30472:SF25">
    <property type="entry name" value="ABC TRANSPORTER PERMEASE PROTEIN MJ0876-RELATED"/>
    <property type="match status" value="1"/>
</dbReference>
<feature type="transmembrane region" description="Helical" evidence="8">
    <location>
        <begin position="48"/>
        <end position="74"/>
    </location>
</feature>
<keyword evidence="5 8" id="KW-0812">Transmembrane</keyword>
<dbReference type="FunFam" id="1.10.3470.10:FF:000001">
    <property type="entry name" value="Vitamin B12 ABC transporter permease BtuC"/>
    <property type="match status" value="1"/>
</dbReference>
<dbReference type="HOGENOM" id="CLU_013016_0_3_6"/>
<proteinExistence type="inferred from homology"/>
<organism evidence="9 10">
    <name type="scientific">Edwardsiella tarda (strain FL6-60)</name>
    <dbReference type="NCBI Taxonomy" id="718251"/>
    <lineage>
        <taxon>Bacteria</taxon>
        <taxon>Pseudomonadati</taxon>
        <taxon>Pseudomonadota</taxon>
        <taxon>Gammaproteobacteria</taxon>
        <taxon>Enterobacterales</taxon>
        <taxon>Hafniaceae</taxon>
        <taxon>Edwardsiella</taxon>
    </lineage>
</organism>
<dbReference type="InterPro" id="IPR037294">
    <property type="entry name" value="ABC_BtuC-like"/>
</dbReference>
<dbReference type="AlphaFoldDB" id="A0A0H3DQS9"/>
<evidence type="ECO:0000256" key="5">
    <source>
        <dbReference type="ARBA" id="ARBA00022692"/>
    </source>
</evidence>
<dbReference type="PATRIC" id="fig|718251.5.peg.1686"/>
<dbReference type="InterPro" id="IPR000522">
    <property type="entry name" value="ABC_transptr_permease_BtuC"/>
</dbReference>
<dbReference type="GO" id="GO:0033214">
    <property type="term" value="P:siderophore-iron import into cell"/>
    <property type="evidence" value="ECO:0007669"/>
    <property type="project" value="TreeGrafter"/>
</dbReference>
<evidence type="ECO:0000256" key="8">
    <source>
        <dbReference type="SAM" id="Phobius"/>
    </source>
</evidence>
<comment type="similarity">
    <text evidence="2">Belongs to the binding-protein-dependent transport system permease family. FecCD subfamily.</text>
</comment>
<evidence type="ECO:0000256" key="3">
    <source>
        <dbReference type="ARBA" id="ARBA00022448"/>
    </source>
</evidence>
<reference evidence="10" key="1">
    <citation type="submission" date="2010-08" db="EMBL/GenBank/DDBJ databases">
        <title>Genome comparisons of Edwardsiella bacteria analysed using deep sequencing technology.</title>
        <authorList>
            <person name="van Soest J.J."/>
            <person name="Henkel C.V."/>
            <person name="Jansen H.J."/>
            <person name="van den Hondel C.A.M.J.J."/>
            <person name="Bloemberg G.V."/>
            <person name="Meijer A.H."/>
            <person name="Spaink H.P."/>
        </authorList>
    </citation>
    <scope>NUCLEOTIDE SEQUENCE [LARGE SCALE GENOMIC DNA]</scope>
    <source>
        <strain evidence="10">FL6-60</strain>
    </source>
</reference>
<feature type="transmembrane region" description="Helical" evidence="8">
    <location>
        <begin position="146"/>
        <end position="167"/>
    </location>
</feature>
<evidence type="ECO:0000256" key="1">
    <source>
        <dbReference type="ARBA" id="ARBA00004651"/>
    </source>
</evidence>
<feature type="transmembrane region" description="Helical" evidence="8">
    <location>
        <begin position="114"/>
        <end position="134"/>
    </location>
</feature>
<dbReference type="KEGG" id="etd:ETAF_1627"/>
<keyword evidence="3" id="KW-0813">Transport</keyword>
<sequence length="333" mass="35429">MIRRSPRLTLGLLLGLLMLTTLVAAHLGALRLSPVALLRDGDPLQWQIWLNIRLPRVLLAVVIGIALAVSGTVMQGLFRNPLADPALLGISSGAALCVALTIVLPLALSPLLALYAQMLAAFGGSLAISLLIYLLSRGASVTLSRLLLAGIAINALCFALVGVLSYLSDDQQLRQFTLWSMGTLSRSEWHTLGASALLILPASLFALTLAQRLNLLQLGDEEAHYLGLDVARTKRQLLLLSAVLVGSAVAVSGVIGFIGLVVPHLFRLRLGADHRWLLPCAALGGACLLLLADTLARTLAAPAEMPVGMLTSLLGGPYFLWLILRYREVSHGQ</sequence>
<keyword evidence="6 8" id="KW-1133">Transmembrane helix</keyword>
<gene>
    <name evidence="9" type="ordered locus">ETAF_1627</name>
</gene>
<dbReference type="CDD" id="cd06550">
    <property type="entry name" value="TM_ABC_iron-siderophores_like"/>
    <property type="match status" value="1"/>
</dbReference>
<name>A0A0H3DQS9_EDWTF</name>
<dbReference type="PANTHER" id="PTHR30472">
    <property type="entry name" value="FERRIC ENTEROBACTIN TRANSPORT SYSTEM PERMEASE PROTEIN"/>
    <property type="match status" value="1"/>
</dbReference>
<evidence type="ECO:0000256" key="4">
    <source>
        <dbReference type="ARBA" id="ARBA00022475"/>
    </source>
</evidence>
<dbReference type="SUPFAM" id="SSF81345">
    <property type="entry name" value="ABC transporter involved in vitamin B12 uptake, BtuC"/>
    <property type="match status" value="1"/>
</dbReference>
<accession>A0A0H3DQS9</accession>
<keyword evidence="7 8" id="KW-0472">Membrane</keyword>
<keyword evidence="10" id="KW-1185">Reference proteome</keyword>
<feature type="transmembrane region" description="Helical" evidence="8">
    <location>
        <begin position="237"/>
        <end position="264"/>
    </location>
</feature>